<gene>
    <name evidence="2" type="ORF">GXM_05751</name>
</gene>
<feature type="signal peptide" evidence="1">
    <location>
        <begin position="1"/>
        <end position="18"/>
    </location>
</feature>
<dbReference type="InterPro" id="IPR013424">
    <property type="entry name" value="Ice-binding_C"/>
</dbReference>
<evidence type="ECO:0000313" key="3">
    <source>
        <dbReference type="Proteomes" id="UP000326678"/>
    </source>
</evidence>
<dbReference type="Proteomes" id="UP000326678">
    <property type="component" value="Chromosome Gxm1"/>
</dbReference>
<dbReference type="RefSeq" id="WP_152590136.1">
    <property type="nucleotide sequence ID" value="NZ_CP045226.1"/>
</dbReference>
<dbReference type="EMBL" id="CP045226">
    <property type="protein sequence ID" value="QFS48259.1"/>
    <property type="molecule type" value="Genomic_DNA"/>
</dbReference>
<dbReference type="KEGG" id="nsh:GXM_05751"/>
<dbReference type="AlphaFoldDB" id="A0A5P8W8H9"/>
<dbReference type="InterPro" id="IPR047995">
    <property type="entry name" value="Choice_anch_K"/>
</dbReference>
<protein>
    <submittedName>
        <fullName evidence="2">PEP-CTERM sorting domain-containing protein</fullName>
    </submittedName>
</protein>
<reference evidence="2 3" key="1">
    <citation type="submission" date="2019-10" db="EMBL/GenBank/DDBJ databases">
        <title>Genomic and transcriptomic insights into the perfect genentic adaptation of a filamentous nitrogen-fixing cyanobacterium to rice fields.</title>
        <authorList>
            <person name="Chen Z."/>
        </authorList>
    </citation>
    <scope>NUCLEOTIDE SEQUENCE [LARGE SCALE GENOMIC DNA]</scope>
    <source>
        <strain evidence="2">CCNUC1</strain>
    </source>
</reference>
<sequence length="249" mass="26443">MKLSLVFATAISSFVVGATTTLGFSDQADALTFSGISTGTWGEPNPGSTDTNPNPIYTGVGNNIFTWGDANVCPPSSNPPSGCRITGSNKLTLTGNSFSTDINSVFKIADLTYFNGTVVKGTSVEDVPLNLNVSFSAPVGISQVFDFKLHLVNTPNEATNSEEENADLVFIDENLSNPTFTFEGNKYTLELTGFNPDIPQISIEALEGGTTKTAIYAKIKTIPEPATVAGILLVGMYLISSKKLLEKKH</sequence>
<organism evidence="2 3">
    <name type="scientific">Nostoc sphaeroides CCNUC1</name>
    <dbReference type="NCBI Taxonomy" id="2653204"/>
    <lineage>
        <taxon>Bacteria</taxon>
        <taxon>Bacillati</taxon>
        <taxon>Cyanobacteriota</taxon>
        <taxon>Cyanophyceae</taxon>
        <taxon>Nostocales</taxon>
        <taxon>Nostocaceae</taxon>
        <taxon>Nostoc</taxon>
    </lineage>
</organism>
<keyword evidence="3" id="KW-1185">Reference proteome</keyword>
<accession>A0A5P8W8H9</accession>
<dbReference type="NCBIfam" id="TIGR02595">
    <property type="entry name" value="PEP_CTERM"/>
    <property type="match status" value="1"/>
</dbReference>
<evidence type="ECO:0000256" key="1">
    <source>
        <dbReference type="SAM" id="SignalP"/>
    </source>
</evidence>
<dbReference type="NCBIfam" id="NF038131">
    <property type="entry name" value="choice_anch_K"/>
    <property type="match status" value="1"/>
</dbReference>
<name>A0A5P8W8H9_9NOSO</name>
<evidence type="ECO:0000313" key="2">
    <source>
        <dbReference type="EMBL" id="QFS48259.1"/>
    </source>
</evidence>
<proteinExistence type="predicted"/>
<keyword evidence="1" id="KW-0732">Signal</keyword>
<feature type="chain" id="PRO_5024912484" evidence="1">
    <location>
        <begin position="19"/>
        <end position="249"/>
    </location>
</feature>